<evidence type="ECO:0008006" key="3">
    <source>
        <dbReference type="Google" id="ProtNLM"/>
    </source>
</evidence>
<dbReference type="OrthoDB" id="675330at2"/>
<reference evidence="1 2" key="1">
    <citation type="submission" date="2018-10" db="EMBL/GenBank/DDBJ databases">
        <title>Genomic Encyclopedia of Archaeal and Bacterial Type Strains, Phase II (KMG-II): from individual species to whole genera.</title>
        <authorList>
            <person name="Goeker M."/>
        </authorList>
    </citation>
    <scope>NUCLEOTIDE SEQUENCE [LARGE SCALE GENOMIC DNA]</scope>
    <source>
        <strain evidence="1 2">DSM 23424</strain>
    </source>
</reference>
<comment type="caution">
    <text evidence="1">The sequence shown here is derived from an EMBL/GenBank/DDBJ whole genome shotgun (WGS) entry which is preliminary data.</text>
</comment>
<protein>
    <recommendedName>
        <fullName evidence="3">LTXXQ motif family protein</fullName>
    </recommendedName>
</protein>
<dbReference type="EMBL" id="REFC01000012">
    <property type="protein sequence ID" value="RMA64660.1"/>
    <property type="molecule type" value="Genomic_DNA"/>
</dbReference>
<dbReference type="AlphaFoldDB" id="A0A3L9YXU8"/>
<keyword evidence="2" id="KW-1185">Reference proteome</keyword>
<sequence length="145" mass="17184">MKNILITLLFISFGMHAQSDRHEKIKALKVAFITEELDLTPTEAEAFWPIYNVYSDEMHQLRKTEMNEVYKRLKDGIDTLSDAEANELIDKGHQIESDRLMLQKELSLKLRKAIPPKKIIKLRKAEEDFKRKLLEKYRNQKRRGQ</sequence>
<name>A0A3L9YXU8_9FLAO</name>
<dbReference type="Proteomes" id="UP000271339">
    <property type="component" value="Unassembled WGS sequence"/>
</dbReference>
<proteinExistence type="predicted"/>
<evidence type="ECO:0000313" key="2">
    <source>
        <dbReference type="Proteomes" id="UP000271339"/>
    </source>
</evidence>
<organism evidence="1 2">
    <name type="scientific">Ulvibacter antarcticus</name>
    <dbReference type="NCBI Taxonomy" id="442714"/>
    <lineage>
        <taxon>Bacteria</taxon>
        <taxon>Pseudomonadati</taxon>
        <taxon>Bacteroidota</taxon>
        <taxon>Flavobacteriia</taxon>
        <taxon>Flavobacteriales</taxon>
        <taxon>Flavobacteriaceae</taxon>
        <taxon>Ulvibacter</taxon>
    </lineage>
</organism>
<evidence type="ECO:0000313" key="1">
    <source>
        <dbReference type="EMBL" id="RMA64660.1"/>
    </source>
</evidence>
<gene>
    <name evidence="1" type="ORF">BXY75_1539</name>
</gene>
<dbReference type="RefSeq" id="WP_121907094.1">
    <property type="nucleotide sequence ID" value="NZ_REFC01000012.1"/>
</dbReference>
<accession>A0A3L9YXU8</accession>